<name>A0A4S8MLX0_DENBC</name>
<feature type="coiled-coil region" evidence="1">
    <location>
        <begin position="48"/>
        <end position="75"/>
    </location>
</feature>
<evidence type="ECO:0000256" key="1">
    <source>
        <dbReference type="SAM" id="Coils"/>
    </source>
</evidence>
<sequence>MIQCPKCNSPIFHPRALVDSDDWQKIFQRLRDPAQVAEEETVRVKQVIHDAESEVASYDAEIAQLEAALSVLRHKRECLQDYAAKHRSLLAPIRRLPPEILSFIFLIQCCQSPNELSFKRSCSHKSSSICLSRVSIGWRRVALESPHLWSYLTILIRDTSPNQRNTAGFQNLLSFYLERSLPVPLTVYLRMD</sequence>
<evidence type="ECO:0000313" key="2">
    <source>
        <dbReference type="EMBL" id="THV03752.1"/>
    </source>
</evidence>
<dbReference type="AlphaFoldDB" id="A0A4S8MLX0"/>
<dbReference type="OrthoDB" id="3365698at2759"/>
<keyword evidence="1" id="KW-0175">Coiled coil</keyword>
<protein>
    <submittedName>
        <fullName evidence="2">Uncharacterized protein</fullName>
    </submittedName>
</protein>
<reference evidence="2 3" key="1">
    <citation type="journal article" date="2019" name="Nat. Ecol. Evol.">
        <title>Megaphylogeny resolves global patterns of mushroom evolution.</title>
        <authorList>
            <person name="Varga T."/>
            <person name="Krizsan K."/>
            <person name="Foldi C."/>
            <person name="Dima B."/>
            <person name="Sanchez-Garcia M."/>
            <person name="Sanchez-Ramirez S."/>
            <person name="Szollosi G.J."/>
            <person name="Szarkandi J.G."/>
            <person name="Papp V."/>
            <person name="Albert L."/>
            <person name="Andreopoulos W."/>
            <person name="Angelini C."/>
            <person name="Antonin V."/>
            <person name="Barry K.W."/>
            <person name="Bougher N.L."/>
            <person name="Buchanan P."/>
            <person name="Buyck B."/>
            <person name="Bense V."/>
            <person name="Catcheside P."/>
            <person name="Chovatia M."/>
            <person name="Cooper J."/>
            <person name="Damon W."/>
            <person name="Desjardin D."/>
            <person name="Finy P."/>
            <person name="Geml J."/>
            <person name="Haridas S."/>
            <person name="Hughes K."/>
            <person name="Justo A."/>
            <person name="Karasinski D."/>
            <person name="Kautmanova I."/>
            <person name="Kiss B."/>
            <person name="Kocsube S."/>
            <person name="Kotiranta H."/>
            <person name="LaButti K.M."/>
            <person name="Lechner B.E."/>
            <person name="Liimatainen K."/>
            <person name="Lipzen A."/>
            <person name="Lukacs Z."/>
            <person name="Mihaltcheva S."/>
            <person name="Morgado L.N."/>
            <person name="Niskanen T."/>
            <person name="Noordeloos M.E."/>
            <person name="Ohm R.A."/>
            <person name="Ortiz-Santana B."/>
            <person name="Ovrebo C."/>
            <person name="Racz N."/>
            <person name="Riley R."/>
            <person name="Savchenko A."/>
            <person name="Shiryaev A."/>
            <person name="Soop K."/>
            <person name="Spirin V."/>
            <person name="Szebenyi C."/>
            <person name="Tomsovsky M."/>
            <person name="Tulloss R.E."/>
            <person name="Uehling J."/>
            <person name="Grigoriev I.V."/>
            <person name="Vagvolgyi C."/>
            <person name="Papp T."/>
            <person name="Martin F.M."/>
            <person name="Miettinen O."/>
            <person name="Hibbett D.S."/>
            <person name="Nagy L.G."/>
        </authorList>
    </citation>
    <scope>NUCLEOTIDE SEQUENCE [LARGE SCALE GENOMIC DNA]</scope>
    <source>
        <strain evidence="2 3">CBS 962.96</strain>
    </source>
</reference>
<gene>
    <name evidence="2" type="ORF">K435DRAFT_650628</name>
</gene>
<accession>A0A4S8MLX0</accession>
<dbReference type="EMBL" id="ML179063">
    <property type="protein sequence ID" value="THV03752.1"/>
    <property type="molecule type" value="Genomic_DNA"/>
</dbReference>
<feature type="non-terminal residue" evidence="2">
    <location>
        <position position="192"/>
    </location>
</feature>
<dbReference type="Proteomes" id="UP000297245">
    <property type="component" value="Unassembled WGS sequence"/>
</dbReference>
<keyword evidence="3" id="KW-1185">Reference proteome</keyword>
<organism evidence="2 3">
    <name type="scientific">Dendrothele bispora (strain CBS 962.96)</name>
    <dbReference type="NCBI Taxonomy" id="1314807"/>
    <lineage>
        <taxon>Eukaryota</taxon>
        <taxon>Fungi</taxon>
        <taxon>Dikarya</taxon>
        <taxon>Basidiomycota</taxon>
        <taxon>Agaricomycotina</taxon>
        <taxon>Agaricomycetes</taxon>
        <taxon>Agaricomycetidae</taxon>
        <taxon>Agaricales</taxon>
        <taxon>Agaricales incertae sedis</taxon>
        <taxon>Dendrothele</taxon>
    </lineage>
</organism>
<evidence type="ECO:0000313" key="3">
    <source>
        <dbReference type="Proteomes" id="UP000297245"/>
    </source>
</evidence>
<proteinExistence type="predicted"/>